<dbReference type="PROSITE" id="PS50059">
    <property type="entry name" value="FKBP_PPIASE"/>
    <property type="match status" value="1"/>
</dbReference>
<evidence type="ECO:0000259" key="8">
    <source>
        <dbReference type="PROSITE" id="PS50059"/>
    </source>
</evidence>
<dbReference type="InterPro" id="IPR046357">
    <property type="entry name" value="PPIase_dom_sf"/>
</dbReference>
<proteinExistence type="inferred from homology"/>
<dbReference type="PANTHER" id="PTHR10516:SF443">
    <property type="entry name" value="FK506-BINDING PROTEIN 59-RELATED"/>
    <property type="match status" value="1"/>
</dbReference>
<evidence type="ECO:0000256" key="2">
    <source>
        <dbReference type="ARBA" id="ARBA00002388"/>
    </source>
</evidence>
<dbReference type="EC" id="5.2.1.8" evidence="3 7"/>
<dbReference type="Gene3D" id="3.10.50.40">
    <property type="match status" value="1"/>
</dbReference>
<comment type="function">
    <text evidence="2">PPIases accelerate the folding of proteins. It catalyzes the cis-trans isomerization of proline imidic peptide bonds in oligopeptides.</text>
</comment>
<dbReference type="InterPro" id="IPR001179">
    <property type="entry name" value="PPIase_FKBP_dom"/>
</dbReference>
<dbReference type="AlphaFoldDB" id="A0A9W9FYS5"/>
<evidence type="ECO:0000313" key="9">
    <source>
        <dbReference type="EMBL" id="KAJ5108897.1"/>
    </source>
</evidence>
<accession>A0A9W9FYS5</accession>
<comment type="similarity">
    <text evidence="6">Belongs to the FKBP-type PPIase family. FKBP1 subfamily.</text>
</comment>
<dbReference type="EMBL" id="JAPQKH010000003">
    <property type="protein sequence ID" value="KAJ5108897.1"/>
    <property type="molecule type" value="Genomic_DNA"/>
</dbReference>
<dbReference type="Pfam" id="PF00254">
    <property type="entry name" value="FKBP_C"/>
    <property type="match status" value="1"/>
</dbReference>
<name>A0A9W9FYS5_9EURO</name>
<organism evidence="9 10">
    <name type="scientific">Penicillium angulare</name>
    <dbReference type="NCBI Taxonomy" id="116970"/>
    <lineage>
        <taxon>Eukaryota</taxon>
        <taxon>Fungi</taxon>
        <taxon>Dikarya</taxon>
        <taxon>Ascomycota</taxon>
        <taxon>Pezizomycotina</taxon>
        <taxon>Eurotiomycetes</taxon>
        <taxon>Eurotiomycetidae</taxon>
        <taxon>Eurotiales</taxon>
        <taxon>Aspergillaceae</taxon>
        <taxon>Penicillium</taxon>
    </lineage>
</organism>
<protein>
    <recommendedName>
        <fullName evidence="3 7">peptidylprolyl isomerase</fullName>
        <ecNumber evidence="3 7">5.2.1.8</ecNumber>
    </recommendedName>
</protein>
<dbReference type="SUPFAM" id="SSF54534">
    <property type="entry name" value="FKBP-like"/>
    <property type="match status" value="1"/>
</dbReference>
<dbReference type="GO" id="GO:0003755">
    <property type="term" value="F:peptidyl-prolyl cis-trans isomerase activity"/>
    <property type="evidence" value="ECO:0007669"/>
    <property type="project" value="UniProtKB-KW"/>
</dbReference>
<comment type="caution">
    <text evidence="9">The sequence shown here is derived from an EMBL/GenBank/DDBJ whole genome shotgun (WGS) entry which is preliminary data.</text>
</comment>
<dbReference type="GO" id="GO:0005737">
    <property type="term" value="C:cytoplasm"/>
    <property type="evidence" value="ECO:0007669"/>
    <property type="project" value="TreeGrafter"/>
</dbReference>
<dbReference type="Proteomes" id="UP001149165">
    <property type="component" value="Unassembled WGS sequence"/>
</dbReference>
<gene>
    <name evidence="9" type="ORF">N7456_005572</name>
</gene>
<feature type="domain" description="PPIase FKBP-type" evidence="8">
    <location>
        <begin position="20"/>
        <end position="115"/>
    </location>
</feature>
<evidence type="ECO:0000256" key="4">
    <source>
        <dbReference type="ARBA" id="ARBA00023110"/>
    </source>
</evidence>
<keyword evidence="4 7" id="KW-0697">Rotamase</keyword>
<comment type="catalytic activity">
    <reaction evidence="1 7">
        <text>[protein]-peptidylproline (omega=180) = [protein]-peptidylproline (omega=0)</text>
        <dbReference type="Rhea" id="RHEA:16237"/>
        <dbReference type="Rhea" id="RHEA-COMP:10747"/>
        <dbReference type="Rhea" id="RHEA-COMP:10748"/>
        <dbReference type="ChEBI" id="CHEBI:83833"/>
        <dbReference type="ChEBI" id="CHEBI:83834"/>
        <dbReference type="EC" id="5.2.1.8"/>
    </reaction>
</comment>
<evidence type="ECO:0000313" key="10">
    <source>
        <dbReference type="Proteomes" id="UP001149165"/>
    </source>
</evidence>
<reference evidence="9" key="1">
    <citation type="submission" date="2022-11" db="EMBL/GenBank/DDBJ databases">
        <authorList>
            <person name="Petersen C."/>
        </authorList>
    </citation>
    <scope>NUCLEOTIDE SEQUENCE</scope>
    <source>
        <strain evidence="9">IBT 30069</strain>
    </source>
</reference>
<evidence type="ECO:0000256" key="3">
    <source>
        <dbReference type="ARBA" id="ARBA00013194"/>
    </source>
</evidence>
<evidence type="ECO:0000256" key="1">
    <source>
        <dbReference type="ARBA" id="ARBA00000971"/>
    </source>
</evidence>
<dbReference type="PANTHER" id="PTHR10516">
    <property type="entry name" value="PEPTIDYL-PROLYL CIS-TRANS ISOMERASE"/>
    <property type="match status" value="1"/>
</dbReference>
<keyword evidence="5 7" id="KW-0413">Isomerase</keyword>
<sequence length="125" mass="13481">MGFTKTTLEPGNGVDFAVPRSQIAMHYTGCLYDASQPNGMGKKFDSSYDRHSALASPIGVGRLIKGWDEGVPQMTLGEKAILDISPDFGYGPNGFPPVIPPNARLVFEVWLVKIGSKNAPGWDGR</sequence>
<dbReference type="OrthoDB" id="1902587at2759"/>
<dbReference type="InterPro" id="IPR050689">
    <property type="entry name" value="FKBP-type_PPIase"/>
</dbReference>
<keyword evidence="10" id="KW-1185">Reference proteome</keyword>
<evidence type="ECO:0000256" key="5">
    <source>
        <dbReference type="ARBA" id="ARBA00023235"/>
    </source>
</evidence>
<reference evidence="9" key="2">
    <citation type="journal article" date="2023" name="IMA Fungus">
        <title>Comparative genomic study of the Penicillium genus elucidates a diverse pangenome and 15 lateral gene transfer events.</title>
        <authorList>
            <person name="Petersen C."/>
            <person name="Sorensen T."/>
            <person name="Nielsen M.R."/>
            <person name="Sondergaard T.E."/>
            <person name="Sorensen J.L."/>
            <person name="Fitzpatrick D.A."/>
            <person name="Frisvad J.C."/>
            <person name="Nielsen K.L."/>
        </authorList>
    </citation>
    <scope>NUCLEOTIDE SEQUENCE</scope>
    <source>
        <strain evidence="9">IBT 30069</strain>
    </source>
</reference>
<evidence type="ECO:0000256" key="6">
    <source>
        <dbReference type="ARBA" id="ARBA00038106"/>
    </source>
</evidence>
<evidence type="ECO:0000256" key="7">
    <source>
        <dbReference type="PROSITE-ProRule" id="PRU00277"/>
    </source>
</evidence>